<sequence length="324" mass="37674">MSVFVCGMHPKGLAAKDGRFKIGDELLEVNGVVVYGRCHLNASAMIKSLSGTSYKILLLRREGAVDEMAVKPLTQFPSELDEEATEDKYCHYRGMHTVTVRKAILRRRMPLRRNRRQYEQLTDFDRGRIIGLREAGWSNRRIGRHLGRSDMVFARCWQQWITEGRVYRRGGSGRPRNTNDREDRAIRRVATSARTTSLASIQRHLPPSRHPVPSRETIRRRLTEVGLRSRRPLRRLPLTPHHRQCRLDFCRPRATWSVTDWRRVIFSDESRFSLSADDHRTRVWRRTGQRSDPAFIVERHTAISQGVTVWGAISWDTRSSLVVL</sequence>
<evidence type="ECO:0000259" key="2">
    <source>
        <dbReference type="PROSITE" id="PS50106"/>
    </source>
</evidence>
<name>A0A8X6VNQ2_TRICX</name>
<proteinExistence type="predicted"/>
<reference evidence="3" key="1">
    <citation type="submission" date="2020-08" db="EMBL/GenBank/DDBJ databases">
        <title>Multicomponent nature underlies the extraordinary mechanical properties of spider dragline silk.</title>
        <authorList>
            <person name="Kono N."/>
            <person name="Nakamura H."/>
            <person name="Mori M."/>
            <person name="Yoshida Y."/>
            <person name="Ohtoshi R."/>
            <person name="Malay A.D."/>
            <person name="Moran D.A.P."/>
            <person name="Tomita M."/>
            <person name="Numata K."/>
            <person name="Arakawa K."/>
        </authorList>
    </citation>
    <scope>NUCLEOTIDE SEQUENCE</scope>
</reference>
<protein>
    <submittedName>
        <fullName evidence="3">InaD-like protein</fullName>
    </submittedName>
</protein>
<dbReference type="GO" id="GO:0015074">
    <property type="term" value="P:DNA integration"/>
    <property type="evidence" value="ECO:0007669"/>
    <property type="project" value="InterPro"/>
</dbReference>
<organism evidence="3 4">
    <name type="scientific">Trichonephila clavipes</name>
    <name type="common">Golden silk orbweaver</name>
    <name type="synonym">Nephila clavipes</name>
    <dbReference type="NCBI Taxonomy" id="2585209"/>
    <lineage>
        <taxon>Eukaryota</taxon>
        <taxon>Metazoa</taxon>
        <taxon>Ecdysozoa</taxon>
        <taxon>Arthropoda</taxon>
        <taxon>Chelicerata</taxon>
        <taxon>Arachnida</taxon>
        <taxon>Araneae</taxon>
        <taxon>Araneomorphae</taxon>
        <taxon>Entelegynae</taxon>
        <taxon>Araneoidea</taxon>
        <taxon>Nephilidae</taxon>
        <taxon>Trichonephila</taxon>
    </lineage>
</organism>
<feature type="domain" description="PDZ" evidence="2">
    <location>
        <begin position="1"/>
        <end position="48"/>
    </location>
</feature>
<dbReference type="GO" id="GO:0005634">
    <property type="term" value="C:nucleus"/>
    <property type="evidence" value="ECO:0007669"/>
    <property type="project" value="UniProtKB-SubCell"/>
</dbReference>
<dbReference type="InterPro" id="IPR009057">
    <property type="entry name" value="Homeodomain-like_sf"/>
</dbReference>
<dbReference type="EMBL" id="BMAU01021334">
    <property type="protein sequence ID" value="GFY15233.1"/>
    <property type="molecule type" value="Genomic_DNA"/>
</dbReference>
<dbReference type="Gene3D" id="2.30.42.10">
    <property type="match status" value="1"/>
</dbReference>
<evidence type="ECO:0000313" key="3">
    <source>
        <dbReference type="EMBL" id="GFY15233.1"/>
    </source>
</evidence>
<dbReference type="Pfam" id="PF00595">
    <property type="entry name" value="PDZ"/>
    <property type="match status" value="1"/>
</dbReference>
<evidence type="ECO:0000313" key="4">
    <source>
        <dbReference type="Proteomes" id="UP000887159"/>
    </source>
</evidence>
<evidence type="ECO:0000256" key="1">
    <source>
        <dbReference type="ARBA" id="ARBA00004123"/>
    </source>
</evidence>
<accession>A0A8X6VNQ2</accession>
<dbReference type="AlphaFoldDB" id="A0A8X6VNQ2"/>
<dbReference type="InterPro" id="IPR036034">
    <property type="entry name" value="PDZ_sf"/>
</dbReference>
<dbReference type="Gene3D" id="3.30.420.10">
    <property type="entry name" value="Ribonuclease H-like superfamily/Ribonuclease H"/>
    <property type="match status" value="1"/>
</dbReference>
<gene>
    <name evidence="3" type="primary">Patj</name>
    <name evidence="3" type="ORF">TNCV_1570441</name>
</gene>
<dbReference type="InterPro" id="IPR036397">
    <property type="entry name" value="RNaseH_sf"/>
</dbReference>
<dbReference type="SUPFAM" id="SSF50156">
    <property type="entry name" value="PDZ domain-like"/>
    <property type="match status" value="1"/>
</dbReference>
<comment type="caution">
    <text evidence="3">The sequence shown here is derived from an EMBL/GenBank/DDBJ whole genome shotgun (WGS) entry which is preliminary data.</text>
</comment>
<dbReference type="SMART" id="SM00228">
    <property type="entry name" value="PDZ"/>
    <property type="match status" value="1"/>
</dbReference>
<comment type="subcellular location">
    <subcellularLocation>
        <location evidence="1">Nucleus</location>
    </subcellularLocation>
</comment>
<keyword evidence="4" id="KW-1185">Reference proteome</keyword>
<dbReference type="SUPFAM" id="SSF46689">
    <property type="entry name" value="Homeodomain-like"/>
    <property type="match status" value="1"/>
</dbReference>
<dbReference type="Pfam" id="PF01498">
    <property type="entry name" value="HTH_Tnp_Tc3_2"/>
    <property type="match status" value="1"/>
</dbReference>
<dbReference type="GO" id="GO:0006313">
    <property type="term" value="P:DNA transposition"/>
    <property type="evidence" value="ECO:0007669"/>
    <property type="project" value="InterPro"/>
</dbReference>
<dbReference type="GO" id="GO:0003677">
    <property type="term" value="F:DNA binding"/>
    <property type="evidence" value="ECO:0007669"/>
    <property type="project" value="InterPro"/>
</dbReference>
<dbReference type="Gene3D" id="1.10.10.60">
    <property type="entry name" value="Homeodomain-like"/>
    <property type="match status" value="1"/>
</dbReference>
<dbReference type="Proteomes" id="UP000887159">
    <property type="component" value="Unassembled WGS sequence"/>
</dbReference>
<dbReference type="InterPro" id="IPR001478">
    <property type="entry name" value="PDZ"/>
</dbReference>
<dbReference type="PROSITE" id="PS50106">
    <property type="entry name" value="PDZ"/>
    <property type="match status" value="1"/>
</dbReference>
<dbReference type="InterPro" id="IPR002492">
    <property type="entry name" value="Transposase_Tc1-like"/>
</dbReference>